<comment type="cofactor">
    <cofactor evidence="13">
        <name>Mg(2+)</name>
        <dbReference type="ChEBI" id="CHEBI:18420"/>
    </cofactor>
    <text evidence="13">Binds 2 Mg(2+) ion per subunit.</text>
</comment>
<evidence type="ECO:0000256" key="4">
    <source>
        <dbReference type="ARBA" id="ARBA00022723"/>
    </source>
</evidence>
<dbReference type="EMBL" id="NIQC01000018">
    <property type="protein sequence ID" value="OWZ83452.1"/>
    <property type="molecule type" value="Genomic_DNA"/>
</dbReference>
<dbReference type="GO" id="GO:0006281">
    <property type="term" value="P:DNA repair"/>
    <property type="evidence" value="ECO:0007669"/>
    <property type="project" value="UniProtKB-UniRule"/>
</dbReference>
<dbReference type="Gene3D" id="3.30.420.10">
    <property type="entry name" value="Ribonuclease H-like superfamily/Ribonuclease H"/>
    <property type="match status" value="1"/>
</dbReference>
<dbReference type="Proteomes" id="UP000214588">
    <property type="component" value="Unassembled WGS sequence"/>
</dbReference>
<keyword evidence="6 13" id="KW-0227">DNA damage</keyword>
<evidence type="ECO:0000256" key="8">
    <source>
        <dbReference type="ARBA" id="ARBA00022842"/>
    </source>
</evidence>
<comment type="caution">
    <text evidence="15">The sequence shown here is derived from an EMBL/GenBank/DDBJ whole genome shotgun (WGS) entry which is preliminary data.</text>
</comment>
<keyword evidence="9 13" id="KW-0238">DNA-binding</keyword>
<evidence type="ECO:0000256" key="11">
    <source>
        <dbReference type="ARBA" id="ARBA00023204"/>
    </source>
</evidence>
<feature type="binding site" evidence="13">
    <location>
        <position position="140"/>
    </location>
    <ligand>
        <name>Mg(2+)</name>
        <dbReference type="ChEBI" id="CHEBI:18420"/>
        <label>1</label>
    </ligand>
</feature>
<keyword evidence="4 13" id="KW-0479">Metal-binding</keyword>
<evidence type="ECO:0000256" key="2">
    <source>
        <dbReference type="ARBA" id="ARBA00022490"/>
    </source>
</evidence>
<dbReference type="InterPro" id="IPR012337">
    <property type="entry name" value="RNaseH-like_sf"/>
</dbReference>
<dbReference type="EC" id="3.1.21.10" evidence="13 14"/>
<name>A0A226BXF0_9FIRM</name>
<evidence type="ECO:0000256" key="6">
    <source>
        <dbReference type="ARBA" id="ARBA00022763"/>
    </source>
</evidence>
<evidence type="ECO:0000313" key="15">
    <source>
        <dbReference type="EMBL" id="OWZ83452.1"/>
    </source>
</evidence>
<dbReference type="GO" id="GO:0003677">
    <property type="term" value="F:DNA binding"/>
    <property type="evidence" value="ECO:0007669"/>
    <property type="project" value="UniProtKB-KW"/>
</dbReference>
<dbReference type="GO" id="GO:0000287">
    <property type="term" value="F:magnesium ion binding"/>
    <property type="evidence" value="ECO:0007669"/>
    <property type="project" value="UniProtKB-UniRule"/>
</dbReference>
<evidence type="ECO:0000256" key="5">
    <source>
        <dbReference type="ARBA" id="ARBA00022759"/>
    </source>
</evidence>
<evidence type="ECO:0000256" key="9">
    <source>
        <dbReference type="ARBA" id="ARBA00023125"/>
    </source>
</evidence>
<proteinExistence type="inferred from homology"/>
<dbReference type="AlphaFoldDB" id="A0A226BXF0"/>
<dbReference type="PANTHER" id="PTHR30194:SF3">
    <property type="entry name" value="CROSSOVER JUNCTION ENDODEOXYRIBONUCLEASE RUVC"/>
    <property type="match status" value="1"/>
</dbReference>
<evidence type="ECO:0000256" key="12">
    <source>
        <dbReference type="ARBA" id="ARBA00029354"/>
    </source>
</evidence>
<keyword evidence="11 13" id="KW-0234">DNA repair</keyword>
<dbReference type="HAMAP" id="MF_00034">
    <property type="entry name" value="RuvC"/>
    <property type="match status" value="1"/>
</dbReference>
<evidence type="ECO:0000256" key="7">
    <source>
        <dbReference type="ARBA" id="ARBA00022801"/>
    </source>
</evidence>
<keyword evidence="10 13" id="KW-0233">DNA recombination</keyword>
<dbReference type="GO" id="GO:0006310">
    <property type="term" value="P:DNA recombination"/>
    <property type="evidence" value="ECO:0007669"/>
    <property type="project" value="UniProtKB-UniRule"/>
</dbReference>
<feature type="active site" evidence="13">
    <location>
        <position position="67"/>
    </location>
</feature>
<keyword evidence="5 13" id="KW-0255">Endonuclease</keyword>
<dbReference type="OrthoDB" id="9805499at2"/>
<dbReference type="PROSITE" id="PS01321">
    <property type="entry name" value="RUVC"/>
    <property type="match status" value="1"/>
</dbReference>
<protein>
    <recommendedName>
        <fullName evidence="13 14">Crossover junction endodeoxyribonuclease RuvC</fullName>
        <ecNumber evidence="13 14">3.1.21.10</ecNumber>
    </recommendedName>
    <alternativeName>
        <fullName evidence="13">Holliday junction nuclease RuvC</fullName>
    </alternativeName>
    <alternativeName>
        <fullName evidence="13">Holliday junction resolvase RuvC</fullName>
    </alternativeName>
</protein>
<dbReference type="NCBIfam" id="NF000711">
    <property type="entry name" value="PRK00039.2-1"/>
    <property type="match status" value="1"/>
</dbReference>
<dbReference type="CDD" id="cd16962">
    <property type="entry name" value="RuvC"/>
    <property type="match status" value="1"/>
</dbReference>
<reference evidence="15 16" key="1">
    <citation type="submission" date="2017-06" db="EMBL/GenBank/DDBJ databases">
        <title>Draft Genome Sequence of Natranaerobius trueperi halophilic, alkalithermophilic bacteria from soda lakes.</title>
        <authorList>
            <person name="Zhao B."/>
        </authorList>
    </citation>
    <scope>NUCLEOTIDE SEQUENCE [LARGE SCALE GENOMIC DNA]</scope>
    <source>
        <strain evidence="15 16">DSM 18760</strain>
    </source>
</reference>
<evidence type="ECO:0000256" key="13">
    <source>
        <dbReference type="HAMAP-Rule" id="MF_00034"/>
    </source>
</evidence>
<sequence length="169" mass="18454">MIILGVDPGIAECGYGIIHVKGSKRKCLVCGVLRTYSTQTPTERLKEIYTGMINLIEEFSPDTAAIESLFFSKNTKTAMQVGQAKGVIMLALAHSHLDVFEYTPLQVKQGVCGYGSASKDQVQKMVQRILNLSKIPKPNDAADALAVSLCHSQSLQIKTKLHNECGGWK</sequence>
<feature type="active site" evidence="13">
    <location>
        <position position="140"/>
    </location>
</feature>
<dbReference type="GO" id="GO:0048476">
    <property type="term" value="C:Holliday junction resolvase complex"/>
    <property type="evidence" value="ECO:0007669"/>
    <property type="project" value="UniProtKB-UniRule"/>
</dbReference>
<accession>A0A226BXF0</accession>
<evidence type="ECO:0000313" key="16">
    <source>
        <dbReference type="Proteomes" id="UP000214588"/>
    </source>
</evidence>
<dbReference type="Pfam" id="PF02075">
    <property type="entry name" value="RuvC"/>
    <property type="match status" value="1"/>
</dbReference>
<evidence type="ECO:0000256" key="3">
    <source>
        <dbReference type="ARBA" id="ARBA00022722"/>
    </source>
</evidence>
<keyword evidence="16" id="KW-1185">Reference proteome</keyword>
<dbReference type="InterPro" id="IPR002176">
    <property type="entry name" value="X-over_junc_endoDNase_RuvC"/>
</dbReference>
<dbReference type="GO" id="GO:0008821">
    <property type="term" value="F:crossover junction DNA endonuclease activity"/>
    <property type="evidence" value="ECO:0007669"/>
    <property type="project" value="UniProtKB-UniRule"/>
</dbReference>
<evidence type="ECO:0000256" key="10">
    <source>
        <dbReference type="ARBA" id="ARBA00023172"/>
    </source>
</evidence>
<keyword evidence="2 13" id="KW-0963">Cytoplasm</keyword>
<comment type="function">
    <text evidence="13">The RuvA-RuvB-RuvC complex processes Holliday junction (HJ) DNA during genetic recombination and DNA repair. Endonuclease that resolves HJ intermediates. Cleaves cruciform DNA by making single-stranded nicks across the HJ at symmetrical positions within the homologous arms, yielding a 5'-phosphate and a 3'-hydroxyl group; requires a central core of homology in the junction. The consensus cleavage sequence is 5'-(A/T)TT(C/G)-3'. Cleavage occurs on the 3'-side of the TT dinucleotide at the point of strand exchange. HJ branch migration catalyzed by RuvA-RuvB allows RuvC to scan DNA until it finds its consensus sequence, where it cleaves and resolves the cruciform DNA.</text>
</comment>
<dbReference type="InterPro" id="IPR036397">
    <property type="entry name" value="RNaseH_sf"/>
</dbReference>
<dbReference type="PRINTS" id="PR00696">
    <property type="entry name" value="RSOLVASERUVC"/>
</dbReference>
<feature type="binding site" evidence="13">
    <location>
        <position position="67"/>
    </location>
    <ligand>
        <name>Mg(2+)</name>
        <dbReference type="ChEBI" id="CHEBI:18420"/>
        <label>2</label>
    </ligand>
</feature>
<keyword evidence="8 13" id="KW-0460">Magnesium</keyword>
<dbReference type="InterPro" id="IPR020563">
    <property type="entry name" value="X-over_junc_endoDNase_Mg_BS"/>
</dbReference>
<dbReference type="GO" id="GO:0005737">
    <property type="term" value="C:cytoplasm"/>
    <property type="evidence" value="ECO:0007669"/>
    <property type="project" value="UniProtKB-SubCell"/>
</dbReference>
<feature type="active site" evidence="13">
    <location>
        <position position="7"/>
    </location>
</feature>
<dbReference type="NCBIfam" id="TIGR00228">
    <property type="entry name" value="ruvC"/>
    <property type="match status" value="1"/>
</dbReference>
<comment type="subcellular location">
    <subcellularLocation>
        <location evidence="13">Cytoplasm</location>
    </subcellularLocation>
</comment>
<dbReference type="RefSeq" id="WP_089023881.1">
    <property type="nucleotide sequence ID" value="NZ_NIQC01000018.1"/>
</dbReference>
<evidence type="ECO:0000256" key="14">
    <source>
        <dbReference type="NCBIfam" id="TIGR00228"/>
    </source>
</evidence>
<comment type="subunit">
    <text evidence="13">Homodimer which binds Holliday junction (HJ) DNA. The HJ becomes 2-fold symmetrical on binding to RuvC with unstacked arms; it has a different conformation from HJ DNA in complex with RuvA. In the full resolvosome a probable DNA-RuvA(4)-RuvB(12)-RuvC(2) complex forms which resolves the HJ.</text>
</comment>
<dbReference type="FunFam" id="3.30.420.10:FF:000002">
    <property type="entry name" value="Crossover junction endodeoxyribonuclease RuvC"/>
    <property type="match status" value="1"/>
</dbReference>
<dbReference type="PANTHER" id="PTHR30194">
    <property type="entry name" value="CROSSOVER JUNCTION ENDODEOXYRIBONUCLEASE RUVC"/>
    <property type="match status" value="1"/>
</dbReference>
<gene>
    <name evidence="13" type="primary">ruvC</name>
    <name evidence="15" type="ORF">CDO51_08670</name>
</gene>
<keyword evidence="7 13" id="KW-0378">Hydrolase</keyword>
<keyword evidence="3 13" id="KW-0540">Nuclease</keyword>
<comment type="similarity">
    <text evidence="1 13">Belongs to the RuvC family.</text>
</comment>
<organism evidence="15 16">
    <name type="scientific">Natranaerobius trueperi</name>
    <dbReference type="NCBI Taxonomy" id="759412"/>
    <lineage>
        <taxon>Bacteria</taxon>
        <taxon>Bacillati</taxon>
        <taxon>Bacillota</taxon>
        <taxon>Clostridia</taxon>
        <taxon>Natranaerobiales</taxon>
        <taxon>Natranaerobiaceae</taxon>
        <taxon>Natranaerobius</taxon>
    </lineage>
</organism>
<comment type="catalytic activity">
    <reaction evidence="12 13">
        <text>Endonucleolytic cleavage at a junction such as a reciprocal single-stranded crossover between two homologous DNA duplexes (Holliday junction).</text>
        <dbReference type="EC" id="3.1.21.10"/>
    </reaction>
</comment>
<evidence type="ECO:0000256" key="1">
    <source>
        <dbReference type="ARBA" id="ARBA00009518"/>
    </source>
</evidence>
<feature type="binding site" evidence="13">
    <location>
        <position position="7"/>
    </location>
    <ligand>
        <name>Mg(2+)</name>
        <dbReference type="ChEBI" id="CHEBI:18420"/>
        <label>1</label>
    </ligand>
</feature>
<dbReference type="SUPFAM" id="SSF53098">
    <property type="entry name" value="Ribonuclease H-like"/>
    <property type="match status" value="1"/>
</dbReference>